<protein>
    <submittedName>
        <fullName evidence="1">Uncharacterized protein</fullName>
    </submittedName>
</protein>
<sequence>MYPLGAEENFRRKNNLLPFEVGSSHLWFSNQ</sequence>
<organism evidence="1">
    <name type="scientific">Anguilla anguilla</name>
    <name type="common">European freshwater eel</name>
    <name type="synonym">Muraena anguilla</name>
    <dbReference type="NCBI Taxonomy" id="7936"/>
    <lineage>
        <taxon>Eukaryota</taxon>
        <taxon>Metazoa</taxon>
        <taxon>Chordata</taxon>
        <taxon>Craniata</taxon>
        <taxon>Vertebrata</taxon>
        <taxon>Euteleostomi</taxon>
        <taxon>Actinopterygii</taxon>
        <taxon>Neopterygii</taxon>
        <taxon>Teleostei</taxon>
        <taxon>Anguilliformes</taxon>
        <taxon>Anguillidae</taxon>
        <taxon>Anguilla</taxon>
    </lineage>
</organism>
<name>A0A0E9T252_ANGAN</name>
<reference evidence="1" key="1">
    <citation type="submission" date="2014-11" db="EMBL/GenBank/DDBJ databases">
        <authorList>
            <person name="Amaro Gonzalez C."/>
        </authorList>
    </citation>
    <scope>NUCLEOTIDE SEQUENCE</scope>
</reference>
<dbReference type="AlphaFoldDB" id="A0A0E9T252"/>
<accession>A0A0E9T252</accession>
<dbReference type="EMBL" id="GBXM01060965">
    <property type="protein sequence ID" value="JAH47612.1"/>
    <property type="molecule type" value="Transcribed_RNA"/>
</dbReference>
<reference evidence="1" key="2">
    <citation type="journal article" date="2015" name="Fish Shellfish Immunol.">
        <title>Early steps in the European eel (Anguilla anguilla)-Vibrio vulnificus interaction in the gills: Role of the RtxA13 toxin.</title>
        <authorList>
            <person name="Callol A."/>
            <person name="Pajuelo D."/>
            <person name="Ebbesson L."/>
            <person name="Teles M."/>
            <person name="MacKenzie S."/>
            <person name="Amaro C."/>
        </authorList>
    </citation>
    <scope>NUCLEOTIDE SEQUENCE</scope>
</reference>
<proteinExistence type="predicted"/>
<evidence type="ECO:0000313" key="1">
    <source>
        <dbReference type="EMBL" id="JAH47612.1"/>
    </source>
</evidence>